<dbReference type="EMBL" id="MU001677">
    <property type="protein sequence ID" value="KAF2458669.1"/>
    <property type="molecule type" value="Genomic_DNA"/>
</dbReference>
<organism evidence="1 2">
    <name type="scientific">Lineolata rhizophorae</name>
    <dbReference type="NCBI Taxonomy" id="578093"/>
    <lineage>
        <taxon>Eukaryota</taxon>
        <taxon>Fungi</taxon>
        <taxon>Dikarya</taxon>
        <taxon>Ascomycota</taxon>
        <taxon>Pezizomycotina</taxon>
        <taxon>Dothideomycetes</taxon>
        <taxon>Dothideomycetes incertae sedis</taxon>
        <taxon>Lineolatales</taxon>
        <taxon>Lineolataceae</taxon>
        <taxon>Lineolata</taxon>
    </lineage>
</organism>
<reference evidence="1" key="1">
    <citation type="journal article" date="2020" name="Stud. Mycol.">
        <title>101 Dothideomycetes genomes: a test case for predicting lifestyles and emergence of pathogens.</title>
        <authorList>
            <person name="Haridas S."/>
            <person name="Albert R."/>
            <person name="Binder M."/>
            <person name="Bloem J."/>
            <person name="Labutti K."/>
            <person name="Salamov A."/>
            <person name="Andreopoulos B."/>
            <person name="Baker S."/>
            <person name="Barry K."/>
            <person name="Bills G."/>
            <person name="Bluhm B."/>
            <person name="Cannon C."/>
            <person name="Castanera R."/>
            <person name="Culley D."/>
            <person name="Daum C."/>
            <person name="Ezra D."/>
            <person name="Gonzalez J."/>
            <person name="Henrissat B."/>
            <person name="Kuo A."/>
            <person name="Liang C."/>
            <person name="Lipzen A."/>
            <person name="Lutzoni F."/>
            <person name="Magnuson J."/>
            <person name="Mondo S."/>
            <person name="Nolan M."/>
            <person name="Ohm R."/>
            <person name="Pangilinan J."/>
            <person name="Park H.-J."/>
            <person name="Ramirez L."/>
            <person name="Alfaro M."/>
            <person name="Sun H."/>
            <person name="Tritt A."/>
            <person name="Yoshinaga Y."/>
            <person name="Zwiers L.-H."/>
            <person name="Turgeon B."/>
            <person name="Goodwin S."/>
            <person name="Spatafora J."/>
            <person name="Crous P."/>
            <person name="Grigoriev I."/>
        </authorList>
    </citation>
    <scope>NUCLEOTIDE SEQUENCE</scope>
    <source>
        <strain evidence="1">ATCC 16933</strain>
    </source>
</reference>
<feature type="non-terminal residue" evidence="1">
    <location>
        <position position="1"/>
    </location>
</feature>
<accession>A0A6A6P458</accession>
<proteinExistence type="predicted"/>
<keyword evidence="2" id="KW-1185">Reference proteome</keyword>
<dbReference type="Proteomes" id="UP000799766">
    <property type="component" value="Unassembled WGS sequence"/>
</dbReference>
<sequence length="53" mass="5634">RPSPRRRGKTRLRCAVGGAQPQGQAKLMRQASALASGRRALIRPHSGLGLLAC</sequence>
<name>A0A6A6P458_9PEZI</name>
<protein>
    <submittedName>
        <fullName evidence="1">Uncharacterized protein</fullName>
    </submittedName>
</protein>
<evidence type="ECO:0000313" key="1">
    <source>
        <dbReference type="EMBL" id="KAF2458669.1"/>
    </source>
</evidence>
<gene>
    <name evidence="1" type="ORF">BDY21DRAFT_341007</name>
</gene>
<evidence type="ECO:0000313" key="2">
    <source>
        <dbReference type="Proteomes" id="UP000799766"/>
    </source>
</evidence>
<dbReference type="AlphaFoldDB" id="A0A6A6P458"/>